<feature type="compositionally biased region" description="Low complexity" evidence="1">
    <location>
        <begin position="98"/>
        <end position="109"/>
    </location>
</feature>
<gene>
    <name evidence="2" type="ORF">A4U43_C04F14730</name>
</gene>
<feature type="region of interest" description="Disordered" evidence="1">
    <location>
        <begin position="1"/>
        <end position="26"/>
    </location>
</feature>
<keyword evidence="3" id="KW-1185">Reference proteome</keyword>
<evidence type="ECO:0000313" key="2">
    <source>
        <dbReference type="EMBL" id="ONK72012.1"/>
    </source>
</evidence>
<dbReference type="Gramene" id="ONK72012">
    <property type="protein sequence ID" value="ONK72012"/>
    <property type="gene ID" value="A4U43_C04F14730"/>
</dbReference>
<evidence type="ECO:0000256" key="1">
    <source>
        <dbReference type="SAM" id="MobiDB-lite"/>
    </source>
</evidence>
<dbReference type="Proteomes" id="UP000243459">
    <property type="component" value="Chromosome 4"/>
</dbReference>
<name>A0A5P1F1E6_ASPOF</name>
<feature type="region of interest" description="Disordered" evidence="1">
    <location>
        <begin position="64"/>
        <end position="121"/>
    </location>
</feature>
<protein>
    <submittedName>
        <fullName evidence="2">Uncharacterized protein</fullName>
    </submittedName>
</protein>
<feature type="compositionally biased region" description="Polar residues" evidence="1">
    <location>
        <begin position="111"/>
        <end position="121"/>
    </location>
</feature>
<reference evidence="3" key="1">
    <citation type="journal article" date="2017" name="Nat. Commun.">
        <title>The asparagus genome sheds light on the origin and evolution of a young Y chromosome.</title>
        <authorList>
            <person name="Harkess A."/>
            <person name="Zhou J."/>
            <person name="Xu C."/>
            <person name="Bowers J.E."/>
            <person name="Van der Hulst R."/>
            <person name="Ayyampalayam S."/>
            <person name="Mercati F."/>
            <person name="Riccardi P."/>
            <person name="McKain M.R."/>
            <person name="Kakrana A."/>
            <person name="Tang H."/>
            <person name="Ray J."/>
            <person name="Groenendijk J."/>
            <person name="Arikit S."/>
            <person name="Mathioni S.M."/>
            <person name="Nakano M."/>
            <person name="Shan H."/>
            <person name="Telgmann-Rauber A."/>
            <person name="Kanno A."/>
            <person name="Yue Z."/>
            <person name="Chen H."/>
            <person name="Li W."/>
            <person name="Chen Y."/>
            <person name="Xu X."/>
            <person name="Zhang Y."/>
            <person name="Luo S."/>
            <person name="Chen H."/>
            <person name="Gao J."/>
            <person name="Mao Z."/>
            <person name="Pires J.C."/>
            <person name="Luo M."/>
            <person name="Kudrna D."/>
            <person name="Wing R.A."/>
            <person name="Meyers B.C."/>
            <person name="Yi K."/>
            <person name="Kong H."/>
            <person name="Lavrijsen P."/>
            <person name="Sunseri F."/>
            <person name="Falavigna A."/>
            <person name="Ye Y."/>
            <person name="Leebens-Mack J.H."/>
            <person name="Chen G."/>
        </authorList>
    </citation>
    <scope>NUCLEOTIDE SEQUENCE [LARGE SCALE GENOMIC DNA]</scope>
    <source>
        <strain evidence="3">cv. DH0086</strain>
    </source>
</reference>
<organism evidence="2 3">
    <name type="scientific">Asparagus officinalis</name>
    <name type="common">Garden asparagus</name>
    <dbReference type="NCBI Taxonomy" id="4686"/>
    <lineage>
        <taxon>Eukaryota</taxon>
        <taxon>Viridiplantae</taxon>
        <taxon>Streptophyta</taxon>
        <taxon>Embryophyta</taxon>
        <taxon>Tracheophyta</taxon>
        <taxon>Spermatophyta</taxon>
        <taxon>Magnoliopsida</taxon>
        <taxon>Liliopsida</taxon>
        <taxon>Asparagales</taxon>
        <taxon>Asparagaceae</taxon>
        <taxon>Asparagoideae</taxon>
        <taxon>Asparagus</taxon>
    </lineage>
</organism>
<proteinExistence type="predicted"/>
<feature type="compositionally biased region" description="Basic and acidic residues" evidence="1">
    <location>
        <begin position="9"/>
        <end position="19"/>
    </location>
</feature>
<dbReference type="AlphaFoldDB" id="A0A5P1F1E6"/>
<evidence type="ECO:0000313" key="3">
    <source>
        <dbReference type="Proteomes" id="UP000243459"/>
    </source>
</evidence>
<dbReference type="EMBL" id="CM007384">
    <property type="protein sequence ID" value="ONK72012.1"/>
    <property type="molecule type" value="Genomic_DNA"/>
</dbReference>
<accession>A0A5P1F1E6</accession>
<sequence length="121" mass="13272">MLLIGSSRVDPRHDKEPAPKHKYRPTRYLDERGSVLKYRLAQSKAVEKFYLPLVREAGEGLAEQAGEGFTQDSWIISPKKKKGEGSKPEVQSTPMPPAANAHPLLNPSPSVDPSLSSNLAP</sequence>